<evidence type="ECO:0000313" key="3">
    <source>
        <dbReference type="Proteomes" id="UP001642464"/>
    </source>
</evidence>
<organism evidence="2 3">
    <name type="scientific">Durusdinium trenchii</name>
    <dbReference type="NCBI Taxonomy" id="1381693"/>
    <lineage>
        <taxon>Eukaryota</taxon>
        <taxon>Sar</taxon>
        <taxon>Alveolata</taxon>
        <taxon>Dinophyceae</taxon>
        <taxon>Suessiales</taxon>
        <taxon>Symbiodiniaceae</taxon>
        <taxon>Durusdinium</taxon>
    </lineage>
</organism>
<dbReference type="EMBL" id="CAXAMM010036136">
    <property type="protein sequence ID" value="CAK9075378.1"/>
    <property type="molecule type" value="Genomic_DNA"/>
</dbReference>
<accession>A0ABP0PIA6</accession>
<name>A0ABP0PIA6_9DINO</name>
<evidence type="ECO:0000313" key="2">
    <source>
        <dbReference type="EMBL" id="CAK9075378.1"/>
    </source>
</evidence>
<reference evidence="2 3" key="1">
    <citation type="submission" date="2024-02" db="EMBL/GenBank/DDBJ databases">
        <authorList>
            <person name="Chen Y."/>
            <person name="Shah S."/>
            <person name="Dougan E. K."/>
            <person name="Thang M."/>
            <person name="Chan C."/>
        </authorList>
    </citation>
    <scope>NUCLEOTIDE SEQUENCE [LARGE SCALE GENOMIC DNA]</scope>
</reference>
<dbReference type="Proteomes" id="UP001642464">
    <property type="component" value="Unassembled WGS sequence"/>
</dbReference>
<feature type="region of interest" description="Disordered" evidence="1">
    <location>
        <begin position="803"/>
        <end position="882"/>
    </location>
</feature>
<evidence type="ECO:0000256" key="1">
    <source>
        <dbReference type="SAM" id="MobiDB-lite"/>
    </source>
</evidence>
<proteinExistence type="predicted"/>
<comment type="caution">
    <text evidence="2">The sequence shown here is derived from an EMBL/GenBank/DDBJ whole genome shotgun (WGS) entry which is preliminary data.</text>
</comment>
<protein>
    <submittedName>
        <fullName evidence="2">Uncharacterized protein</fullName>
    </submittedName>
</protein>
<gene>
    <name evidence="2" type="ORF">SCF082_LOCUS36541</name>
</gene>
<keyword evidence="3" id="KW-1185">Reference proteome</keyword>
<sequence>MAKLAACDATIKDSFGDLVDGEINGGSGHRPYDEKEAASCLGRRQAYICSCPLYWLNLTWDFQPNIPKYPKRLDNLQNHFFETPGSLKGFDPPEMRDALRQAVSAAVENALGKKILKAWKEVLMSVPMRFEVMDEHNRLEVAFKSIVQKREDLIVKKLNMSVSSLMRIYEIMDFKKQLEATTDKKQNKFALAEYYKQVKLAETSEDVSVAFIEVASMLFTSLLSSNRIQAILFQLDQMAVNPLDSVYKLREVAVQCEKKENLMHWVLSLLADWWFLTDDKDAIPIRSLKESAGGNVSLIKLMLFKKQLRDKLLRMMESEFPAWESSIKGEIRGLVESVEACRAKLGYFDSDDVKKTYEPRGSWPESADLWLLAFETLVYGYEHDEMIRTQLKNRRGVEDILDHGDIKHYIEKAKGAYQKETCPPSEVDEEAKNNMECEAAAVAEEMSVLQNLSQAENLLRSFKPSNDEEAEKMHKIRAAVRVAERRAAGQVTLCVDSPDCDDLESQLKSLMATKVRGDVDSKSYAIIVFDAKTLCESGSQGKYRLPPTRPAQVQRLLNSVLSTREDGDLADGDVLMALDGGKDNDWCSKNIIKHLPGKKYEIMKHVVTYTYDSVEKKMERASKSPLQLCETVSFVTTEPLEFKVQARLVSSGNTRGNVIGPLTQPSWVDGSETWLLPLHVKRSVFGKDNMPLPGGACPVPHDKADALKHDELVPAFYHESPQVLAAELHHFVQGRMVFDLTPGSSHWGLQCIRLRIPYIGICMTETHRDLLMKKLVSRTLSGMADSSDEHLYDASFAQELKALSNSTDADEGGTTEPKSRKRGSGKDPAGPKTIPKKLKKGEPPSSGAGPAADSRDELLKKIAAAAAESGGTEGEGDAAAKE</sequence>